<dbReference type="GO" id="GO:0045892">
    <property type="term" value="P:negative regulation of DNA-templated transcription"/>
    <property type="evidence" value="ECO:0007669"/>
    <property type="project" value="TreeGrafter"/>
</dbReference>
<keyword evidence="3" id="KW-0804">Transcription</keyword>
<feature type="domain" description="HTH gntR-type" evidence="4">
    <location>
        <begin position="10"/>
        <end position="78"/>
    </location>
</feature>
<dbReference type="PROSITE" id="PS50949">
    <property type="entry name" value="HTH_GNTR"/>
    <property type="match status" value="1"/>
</dbReference>
<dbReference type="GO" id="GO:0003700">
    <property type="term" value="F:DNA-binding transcription factor activity"/>
    <property type="evidence" value="ECO:0007669"/>
    <property type="project" value="InterPro"/>
</dbReference>
<proteinExistence type="predicted"/>
<keyword evidence="1" id="KW-0805">Transcription regulation</keyword>
<reference evidence="5 6" key="1">
    <citation type="submission" date="2019-02" db="EMBL/GenBank/DDBJ databases">
        <title>Peptostreptococcaceae bacterium ZHW00191 nov., a new bacterium isolated from the human gut.</title>
        <authorList>
            <person name="Zhou H.-W."/>
            <person name="Chen X.-J."/>
        </authorList>
    </citation>
    <scope>NUCLEOTIDE SEQUENCE [LARGE SCALE GENOMIC DNA]</scope>
    <source>
        <strain evidence="5 6">ZHW00191</strain>
    </source>
</reference>
<dbReference type="PANTHER" id="PTHR44846:SF1">
    <property type="entry name" value="MANNOSYL-D-GLYCERATE TRANSPORT_METABOLISM SYSTEM REPRESSOR MNGR-RELATED"/>
    <property type="match status" value="1"/>
</dbReference>
<dbReference type="InterPro" id="IPR000524">
    <property type="entry name" value="Tscrpt_reg_HTH_GntR"/>
</dbReference>
<dbReference type="InterPro" id="IPR050679">
    <property type="entry name" value="Bact_HTH_transcr_reg"/>
</dbReference>
<keyword evidence="6" id="KW-1185">Reference proteome</keyword>
<dbReference type="EMBL" id="SGJB01000002">
    <property type="protein sequence ID" value="TQQ85428.1"/>
    <property type="molecule type" value="Genomic_DNA"/>
</dbReference>
<evidence type="ECO:0000256" key="1">
    <source>
        <dbReference type="ARBA" id="ARBA00023015"/>
    </source>
</evidence>
<dbReference type="PRINTS" id="PR00035">
    <property type="entry name" value="HTHGNTR"/>
</dbReference>
<evidence type="ECO:0000259" key="4">
    <source>
        <dbReference type="PROSITE" id="PS50949"/>
    </source>
</evidence>
<dbReference type="GO" id="GO:0003677">
    <property type="term" value="F:DNA binding"/>
    <property type="evidence" value="ECO:0007669"/>
    <property type="project" value="UniProtKB-KW"/>
</dbReference>
<accession>A0A544QXQ5</accession>
<dbReference type="SMART" id="SM00345">
    <property type="entry name" value="HTH_GNTR"/>
    <property type="match status" value="1"/>
</dbReference>
<dbReference type="InterPro" id="IPR036388">
    <property type="entry name" value="WH-like_DNA-bd_sf"/>
</dbReference>
<dbReference type="SUPFAM" id="SSF64288">
    <property type="entry name" value="Chorismate lyase-like"/>
    <property type="match status" value="1"/>
</dbReference>
<evidence type="ECO:0000313" key="6">
    <source>
        <dbReference type="Proteomes" id="UP000317863"/>
    </source>
</evidence>
<sequence length="241" mass="28082">MVIMDKKESKLKYVRVYDALYDKIKDGTYPKGSQLPSENVLSAEMNISRMTLRKALTLLQEDGLIKNIQGVGNFVKNNTEKIDNYEEKNIHPIYSYCTEKIDSVEFEFRIEPPTKSIIDAMDNRYMPAVVITDRWYKCGPDTVAYTLSFVPIDVIAESKIDLNEKDQLLEYLEKRCYNEMKTCKRICSHSSAGNFSAINYRLSEDDSFLLVYENIIDQNNRIIINNKHYIPLNLFRIEIDL</sequence>
<dbReference type="InterPro" id="IPR028978">
    <property type="entry name" value="Chorismate_lyase_/UTRA_dom_sf"/>
</dbReference>
<evidence type="ECO:0000256" key="2">
    <source>
        <dbReference type="ARBA" id="ARBA00023125"/>
    </source>
</evidence>
<gene>
    <name evidence="5" type="ORF">EXD82_01395</name>
</gene>
<keyword evidence="2" id="KW-0238">DNA-binding</keyword>
<dbReference type="PANTHER" id="PTHR44846">
    <property type="entry name" value="MANNOSYL-D-GLYCERATE TRANSPORT/METABOLISM SYSTEM REPRESSOR MNGR-RELATED"/>
    <property type="match status" value="1"/>
</dbReference>
<dbReference type="SUPFAM" id="SSF46785">
    <property type="entry name" value="Winged helix' DNA-binding domain"/>
    <property type="match status" value="1"/>
</dbReference>
<dbReference type="CDD" id="cd07377">
    <property type="entry name" value="WHTH_GntR"/>
    <property type="match status" value="1"/>
</dbReference>
<dbReference type="Pfam" id="PF00392">
    <property type="entry name" value="GntR"/>
    <property type="match status" value="1"/>
</dbReference>
<dbReference type="InterPro" id="IPR036390">
    <property type="entry name" value="WH_DNA-bd_sf"/>
</dbReference>
<comment type="caution">
    <text evidence="5">The sequence shown here is derived from an EMBL/GenBank/DDBJ whole genome shotgun (WGS) entry which is preliminary data.</text>
</comment>
<dbReference type="AlphaFoldDB" id="A0A544QXQ5"/>
<dbReference type="Gene3D" id="1.10.10.10">
    <property type="entry name" value="Winged helix-like DNA-binding domain superfamily/Winged helix DNA-binding domain"/>
    <property type="match status" value="1"/>
</dbReference>
<name>A0A544QXQ5_9FIRM</name>
<dbReference type="OrthoDB" id="214086at2"/>
<evidence type="ECO:0000313" key="5">
    <source>
        <dbReference type="EMBL" id="TQQ85428.1"/>
    </source>
</evidence>
<organism evidence="5 6">
    <name type="scientific">Peptacetobacter hominis</name>
    <dbReference type="NCBI Taxonomy" id="2743610"/>
    <lineage>
        <taxon>Bacteria</taxon>
        <taxon>Bacillati</taxon>
        <taxon>Bacillota</taxon>
        <taxon>Clostridia</taxon>
        <taxon>Peptostreptococcales</taxon>
        <taxon>Peptostreptococcaceae</taxon>
        <taxon>Peptacetobacter</taxon>
    </lineage>
</organism>
<evidence type="ECO:0000256" key="3">
    <source>
        <dbReference type="ARBA" id="ARBA00023163"/>
    </source>
</evidence>
<dbReference type="Proteomes" id="UP000317863">
    <property type="component" value="Unassembled WGS sequence"/>
</dbReference>
<protein>
    <submittedName>
        <fullName evidence="5">GntR family transcriptional regulator</fullName>
    </submittedName>
</protein>